<evidence type="ECO:0000256" key="1">
    <source>
        <dbReference type="SAM" id="MobiDB-lite"/>
    </source>
</evidence>
<dbReference type="RefSeq" id="WP_027462300.1">
    <property type="nucleotide sequence ID" value="NZ_CP021083.1"/>
</dbReference>
<dbReference type="PROSITE" id="PS51257">
    <property type="entry name" value="PROKAR_LIPOPROTEIN"/>
    <property type="match status" value="1"/>
</dbReference>
<dbReference type="KEGG" id="dfc:DFI_18205"/>
<organism evidence="3 4">
    <name type="scientific">Deinococcus ficus</name>
    <dbReference type="NCBI Taxonomy" id="317577"/>
    <lineage>
        <taxon>Bacteria</taxon>
        <taxon>Thermotogati</taxon>
        <taxon>Deinococcota</taxon>
        <taxon>Deinococci</taxon>
        <taxon>Deinococcales</taxon>
        <taxon>Deinococcaceae</taxon>
        <taxon>Deinococcus</taxon>
    </lineage>
</organism>
<dbReference type="SUPFAM" id="SSF51126">
    <property type="entry name" value="Pectin lyase-like"/>
    <property type="match status" value="1"/>
</dbReference>
<geneLocation type="plasmid" evidence="4">
    <name>pdfi2</name>
</geneLocation>
<feature type="chain" id="PRO_5011310626" description="Right handed beta helix domain-containing protein" evidence="2">
    <location>
        <begin position="34"/>
        <end position="899"/>
    </location>
</feature>
<proteinExistence type="predicted"/>
<keyword evidence="2" id="KW-0732">Signal</keyword>
<dbReference type="Proteomes" id="UP000259030">
    <property type="component" value="Plasmid pDFI2"/>
</dbReference>
<dbReference type="InterPro" id="IPR011050">
    <property type="entry name" value="Pectin_lyase_fold/virulence"/>
</dbReference>
<name>A0A221T2I2_9DEIO</name>
<gene>
    <name evidence="3" type="ORF">DFI_18205</name>
</gene>
<keyword evidence="3" id="KW-0614">Plasmid</keyword>
<evidence type="ECO:0000313" key="3">
    <source>
        <dbReference type="EMBL" id="ASN83105.1"/>
    </source>
</evidence>
<protein>
    <recommendedName>
        <fullName evidence="5">Right handed beta helix domain-containing protein</fullName>
    </recommendedName>
</protein>
<feature type="signal peptide" evidence="2">
    <location>
        <begin position="1"/>
        <end position="33"/>
    </location>
</feature>
<reference evidence="3 4" key="1">
    <citation type="submission" date="2017-05" db="EMBL/GenBank/DDBJ databases">
        <title>The complete genome sequence of Deinococcus ficus isolated from the rhizosphere of the Ficus religiosa L. in Taiwan.</title>
        <authorList>
            <person name="Wu K.-M."/>
            <person name="Liao T.-L."/>
            <person name="Liu Y.-M."/>
            <person name="Young C.-C."/>
            <person name="Tsai S.-F."/>
        </authorList>
    </citation>
    <scope>NUCLEOTIDE SEQUENCE [LARGE SCALE GENOMIC DNA]</scope>
    <source>
        <strain evidence="3 4">CC-FR2-10</strain>
        <plasmid evidence="4">pdfi2</plasmid>
    </source>
</reference>
<accession>A0A221T2I2</accession>
<evidence type="ECO:0000256" key="2">
    <source>
        <dbReference type="SAM" id="SignalP"/>
    </source>
</evidence>
<feature type="compositionally biased region" description="Pro residues" evidence="1">
    <location>
        <begin position="36"/>
        <end position="53"/>
    </location>
</feature>
<dbReference type="AlphaFoldDB" id="A0A221T2I2"/>
<dbReference type="EMBL" id="CP021083">
    <property type="protein sequence ID" value="ASN83105.1"/>
    <property type="molecule type" value="Genomic_DNA"/>
</dbReference>
<feature type="region of interest" description="Disordered" evidence="1">
    <location>
        <begin position="36"/>
        <end position="55"/>
    </location>
</feature>
<dbReference type="STRING" id="317577.GCA_000419625_03365"/>
<evidence type="ECO:0008006" key="5">
    <source>
        <dbReference type="Google" id="ProtNLM"/>
    </source>
</evidence>
<sequence length="899" mass="89886">MTSPARSTHPKAALRLSALLPALLLSACFQAPAPAPVPATPPPPTSGTVPPPARSDLKALGTVTVNFSGLTDPAGLKVAVPSSGALGPAALTDRSSVQLKVLSHGTFTTGTRGVDGVRYLYATFLVRNADGSGAAYPTARQNLTLVAASTAGTVPNTPYSALLKYDGSPADASAATTITPTAGLMFDRGTERPTLLPGGEDLQVFAEDEVQPLTAGSVTRAFPFGYVVRHRVNTASRALPATPAADDYAGVVTIGLKLPLQASVADDPYSFNMTFAVADDSVTRVTESPEEQALGTVQARATALGGAQVALLCGTSYAGSNAVFIGSATTAGAPGNGRLTHLGGDVALKALPSSYFTPGNVNYPVPTETGLGQYYAAYPTTPSGPATTLTFAGQGTARGGQLNMSGDGAFTFTSKVGDGAPAVTDQLKYTVSDGHGCTSPVQTAPVSVSGRVWFARDTAAAGGDGRQDTPFNTVASLQSASAIGDTLYLFRGTGGMNGALALKDNQRLLGEGAELRAGSTLIVPFGPQSSALNNPAGVGLTLATGNKVQGVSITGTTGGVMGANVGQLTLLADVVRATAGPALDLRGGQILADINSVDAASTGGVPGVLLSNLTGNFTVRSAGTVGSGGTVQSTGGAGYRLEPGNGLLDVKLIDVKVQNSATGLAYELPAVSTGRLNLLVLQSSFVNNGTGLLLSPGGSGTNDYTIESSSFTQTVGGGGLVYSAQNRSAGATDRGQITSNTFSMATTGTGNGITLSQAGPGNGVFSVTDNQVTSFGTYGISLSAGEAGSGRLDVTLQRNTVASPAGNGRDGVSVLAGINTTDTSTLCLNAAANNVQAAAGSSLSGFALRKRPGSVLVLPGITNTSDAGAISFIQAANSPSTARIRSAPLDPQNGTCTLP</sequence>
<keyword evidence="4" id="KW-1185">Reference proteome</keyword>
<evidence type="ECO:0000313" key="4">
    <source>
        <dbReference type="Proteomes" id="UP000259030"/>
    </source>
</evidence>